<keyword evidence="10" id="KW-1185">Reference proteome</keyword>
<accession>A0A7R9QDY7</accession>
<evidence type="ECO:0000313" key="9">
    <source>
        <dbReference type="EMBL" id="CAD7642126.1"/>
    </source>
</evidence>
<organism evidence="9">
    <name type="scientific">Oppiella nova</name>
    <dbReference type="NCBI Taxonomy" id="334625"/>
    <lineage>
        <taxon>Eukaryota</taxon>
        <taxon>Metazoa</taxon>
        <taxon>Ecdysozoa</taxon>
        <taxon>Arthropoda</taxon>
        <taxon>Chelicerata</taxon>
        <taxon>Arachnida</taxon>
        <taxon>Acari</taxon>
        <taxon>Acariformes</taxon>
        <taxon>Sarcoptiformes</taxon>
        <taxon>Oribatida</taxon>
        <taxon>Brachypylina</taxon>
        <taxon>Oppioidea</taxon>
        <taxon>Oppiidae</taxon>
        <taxon>Oppiella</taxon>
    </lineage>
</organism>
<dbReference type="PANTHER" id="PTHR11347">
    <property type="entry name" value="CYCLIC NUCLEOTIDE PHOSPHODIESTERASE"/>
    <property type="match status" value="1"/>
</dbReference>
<dbReference type="GO" id="GO:0004114">
    <property type="term" value="F:3',5'-cyclic-nucleotide phosphodiesterase activity"/>
    <property type="evidence" value="ECO:0007669"/>
    <property type="project" value="InterPro"/>
</dbReference>
<feature type="compositionally biased region" description="Polar residues" evidence="7">
    <location>
        <begin position="379"/>
        <end position="401"/>
    </location>
</feature>
<dbReference type="Pfam" id="PF00233">
    <property type="entry name" value="PDEase_I"/>
    <property type="match status" value="1"/>
</dbReference>
<feature type="binding site" evidence="4">
    <location>
        <begin position="90"/>
        <end position="94"/>
    </location>
    <ligand>
        <name>AMP</name>
        <dbReference type="ChEBI" id="CHEBI:456215"/>
    </ligand>
</feature>
<feature type="binding site" evidence="4">
    <location>
        <position position="131"/>
    </location>
    <ligand>
        <name>AMP</name>
        <dbReference type="ChEBI" id="CHEBI:456215"/>
    </ligand>
</feature>
<comment type="similarity">
    <text evidence="6">Belongs to the cyclic nucleotide phosphodiesterase family.</text>
</comment>
<feature type="compositionally biased region" description="Low complexity" evidence="7">
    <location>
        <begin position="402"/>
        <end position="414"/>
    </location>
</feature>
<dbReference type="InterPro" id="IPR036971">
    <property type="entry name" value="PDEase_catalytic_dom_sf"/>
</dbReference>
<feature type="binding site" evidence="5">
    <location>
        <position position="131"/>
    </location>
    <ligand>
        <name>Zn(2+)</name>
        <dbReference type="ChEBI" id="CHEBI:29105"/>
        <label>1</label>
    </ligand>
</feature>
<reference evidence="9" key="1">
    <citation type="submission" date="2020-11" db="EMBL/GenBank/DDBJ databases">
        <authorList>
            <person name="Tran Van P."/>
        </authorList>
    </citation>
    <scope>NUCLEOTIDE SEQUENCE</scope>
</reference>
<dbReference type="EC" id="3.1.4.-" evidence="6"/>
<dbReference type="PROSITE" id="PS51845">
    <property type="entry name" value="PDEASE_I_2"/>
    <property type="match status" value="1"/>
</dbReference>
<dbReference type="PRINTS" id="PR00387">
    <property type="entry name" value="PDIESTERASE1"/>
</dbReference>
<dbReference type="Gene3D" id="1.10.1300.10">
    <property type="entry name" value="3'5'-cyclic nucleotide phosphodiesterase, catalytic domain"/>
    <property type="match status" value="1"/>
</dbReference>
<comment type="cofactor">
    <cofactor evidence="6">
        <name>a divalent metal cation</name>
        <dbReference type="ChEBI" id="CHEBI:60240"/>
    </cofactor>
    <text evidence="6">Binds 2 divalent metal cations per subunit. Site 1 may preferentially bind zinc ions, while site 2 has a preference for magnesium and/or manganese ions.</text>
</comment>
<dbReference type="EMBL" id="OC915830">
    <property type="protein sequence ID" value="CAD7642126.1"/>
    <property type="molecule type" value="Genomic_DNA"/>
</dbReference>
<evidence type="ECO:0000313" key="10">
    <source>
        <dbReference type="Proteomes" id="UP000728032"/>
    </source>
</evidence>
<name>A0A7R9QDY7_9ACAR</name>
<evidence type="ECO:0000256" key="2">
    <source>
        <dbReference type="ARBA" id="ARBA00022801"/>
    </source>
</evidence>
<feature type="active site" description="Proton donor" evidence="3">
    <location>
        <position position="90"/>
    </location>
</feature>
<dbReference type="GO" id="GO:0046872">
    <property type="term" value="F:metal ion binding"/>
    <property type="evidence" value="ECO:0007669"/>
    <property type="project" value="UniProtKB-KW"/>
</dbReference>
<dbReference type="Proteomes" id="UP000728032">
    <property type="component" value="Unassembled WGS sequence"/>
</dbReference>
<dbReference type="PROSITE" id="PS00126">
    <property type="entry name" value="PDEASE_I_1"/>
    <property type="match status" value="1"/>
</dbReference>
<dbReference type="EMBL" id="CAJPVJ010001005">
    <property type="protein sequence ID" value="CAG2163868.1"/>
    <property type="molecule type" value="Genomic_DNA"/>
</dbReference>
<feature type="domain" description="PDEase" evidence="8">
    <location>
        <begin position="13"/>
        <end position="446"/>
    </location>
</feature>
<keyword evidence="1 5" id="KW-0479">Metal-binding</keyword>
<feature type="compositionally biased region" description="Basic and acidic residues" evidence="7">
    <location>
        <begin position="442"/>
        <end position="457"/>
    </location>
</feature>
<evidence type="ECO:0000256" key="7">
    <source>
        <dbReference type="SAM" id="MobiDB-lite"/>
    </source>
</evidence>
<feature type="binding site" evidence="5">
    <location>
        <position position="238"/>
    </location>
    <ligand>
        <name>Zn(2+)</name>
        <dbReference type="ChEBI" id="CHEBI:29105"/>
        <label>1</label>
    </ligand>
</feature>
<dbReference type="GO" id="GO:0007165">
    <property type="term" value="P:signal transduction"/>
    <property type="evidence" value="ECO:0007669"/>
    <property type="project" value="InterPro"/>
</dbReference>
<evidence type="ECO:0000256" key="6">
    <source>
        <dbReference type="RuleBase" id="RU363067"/>
    </source>
</evidence>
<feature type="binding site" evidence="5">
    <location>
        <position position="94"/>
    </location>
    <ligand>
        <name>Zn(2+)</name>
        <dbReference type="ChEBI" id="CHEBI:29105"/>
        <label>1</label>
    </ligand>
</feature>
<dbReference type="InterPro" id="IPR003607">
    <property type="entry name" value="HD/PDEase_dom"/>
</dbReference>
<dbReference type="CDD" id="cd00077">
    <property type="entry name" value="HDc"/>
    <property type="match status" value="1"/>
</dbReference>
<dbReference type="InterPro" id="IPR023088">
    <property type="entry name" value="PDEase"/>
</dbReference>
<evidence type="ECO:0000256" key="3">
    <source>
        <dbReference type="PIRSR" id="PIRSR623088-1"/>
    </source>
</evidence>
<dbReference type="InterPro" id="IPR002073">
    <property type="entry name" value="PDEase_catalytic_dom"/>
</dbReference>
<proteinExistence type="inferred from homology"/>
<feature type="binding site" evidence="5">
    <location>
        <position position="130"/>
    </location>
    <ligand>
        <name>Zn(2+)</name>
        <dbReference type="ChEBI" id="CHEBI:29105"/>
        <label>1</label>
    </ligand>
</feature>
<dbReference type="OrthoDB" id="189220at2759"/>
<protein>
    <recommendedName>
        <fullName evidence="6">Phosphodiesterase</fullName>
        <ecNumber evidence="6">3.1.4.-</ecNumber>
    </recommendedName>
</protein>
<feature type="binding site" evidence="4">
    <location>
        <position position="238"/>
    </location>
    <ligand>
        <name>AMP</name>
        <dbReference type="ChEBI" id="CHEBI:456215"/>
    </ligand>
</feature>
<dbReference type="InterPro" id="IPR023174">
    <property type="entry name" value="PDEase_CS"/>
</dbReference>
<dbReference type="AlphaFoldDB" id="A0A7R9QDY7"/>
<gene>
    <name evidence="9" type="ORF">ONB1V03_LOCUS3431</name>
</gene>
<keyword evidence="2 6" id="KW-0378">Hydrolase</keyword>
<evidence type="ECO:0000259" key="8">
    <source>
        <dbReference type="PROSITE" id="PS51845"/>
    </source>
</evidence>
<evidence type="ECO:0000256" key="1">
    <source>
        <dbReference type="ARBA" id="ARBA00022723"/>
    </source>
</evidence>
<feature type="binding site" evidence="4">
    <location>
        <position position="289"/>
    </location>
    <ligand>
        <name>AMP</name>
        <dbReference type="ChEBI" id="CHEBI:456215"/>
    </ligand>
</feature>
<feature type="binding site" evidence="5">
    <location>
        <position position="131"/>
    </location>
    <ligand>
        <name>Zn(2+)</name>
        <dbReference type="ChEBI" id="CHEBI:29105"/>
        <label>2</label>
    </ligand>
</feature>
<dbReference type="SUPFAM" id="SSF109604">
    <property type="entry name" value="HD-domain/PDEase-like"/>
    <property type="match status" value="1"/>
</dbReference>
<evidence type="ECO:0000256" key="4">
    <source>
        <dbReference type="PIRSR" id="PIRSR623088-2"/>
    </source>
</evidence>
<sequence length="466" mass="53321">MVDRIYRRLAGATALHIPPDAALLLKGVDEWCFDVFALNDTCKGQVLRCLSADLLNRYGLIHKFKIPSSNLENFLLQMEQGYTKYSNPYHNNLHAADVTQTVHYTLWATGLAQWLSDLEIFATLIAAIIHDYQHTGTTNNFHVMSGSDITLVYNDRSVLENYHISAAFKVMRESDSNILINLSKEEYREFRTLVIDMVLATDMSSHFQQIKTLKTLLGHTEFNIDKSKGLSYLLHSSDISHPSKSFNLHYKWTKLLMEEFFRQGDMEKELGLPYSPLCDRNTTLIPQSQIGRRYYRVYFANYSPLIPLYSFYRLHSRADNGIVWRSRRSSFIDFIVGPTMELCGDLVDRVIKHINGSQEVTDKKDSDIHLELKTRIKSSSASMRSTQRNNLSLDSGTDSTNLRSSSSAPLASRSPVTVIKCSKMHRPWLQCLEDNKNNWQERAAEDSIKSEQKHRGSGDSTPESEL</sequence>
<feature type="region of interest" description="Disordered" evidence="7">
    <location>
        <begin position="441"/>
        <end position="466"/>
    </location>
</feature>
<dbReference type="FunFam" id="1.10.1300.10:FF:000032">
    <property type="entry name" value="Phosphodiesterase"/>
    <property type="match status" value="1"/>
</dbReference>
<evidence type="ECO:0000256" key="5">
    <source>
        <dbReference type="PIRSR" id="PIRSR623088-3"/>
    </source>
</evidence>
<feature type="region of interest" description="Disordered" evidence="7">
    <location>
        <begin position="379"/>
        <end position="414"/>
    </location>
</feature>